<dbReference type="Pfam" id="PF01554">
    <property type="entry name" value="MatE"/>
    <property type="match status" value="2"/>
</dbReference>
<feature type="transmembrane region" description="Helical" evidence="11">
    <location>
        <begin position="214"/>
        <end position="236"/>
    </location>
</feature>
<evidence type="ECO:0000256" key="9">
    <source>
        <dbReference type="ARBA" id="ARBA00031636"/>
    </source>
</evidence>
<keyword evidence="6 11" id="KW-1133">Transmembrane helix</keyword>
<feature type="transmembrane region" description="Helical" evidence="11">
    <location>
        <begin position="65"/>
        <end position="87"/>
    </location>
</feature>
<proteinExistence type="predicted"/>
<dbReference type="CDD" id="cd13137">
    <property type="entry name" value="MATE_NorM_like"/>
    <property type="match status" value="1"/>
</dbReference>
<keyword evidence="13" id="KW-1185">Reference proteome</keyword>
<keyword evidence="7" id="KW-0406">Ion transport</keyword>
<sequence>MAAPYLNTDLEVPSAAHGRDHEAPVRPLPESPSHGTPGAVRPSASAEARLVREGDRALLNEVWSLAWPAITHMLLITLVFLVGRLLLGRYSPTALAAIQIGGATVWTLNSVCTAFSAGTLAVVARRVGAGDRPGAARAARAALLFAVGLGVVVACALFFAEGPFIRTLFPRAGAAVQAQAGAYLRIACWAMPLTFVEAIAAAALQASGDTRTPLVVAGVGNVLNLALNALLIFGLLGLPELGIRGAAVANGATMALEGVLLTFALFRHTSPLPLHSASFEGAGGMGGAAPRAGAKPPIVDFDALMRVLRVSGAAFGEKAAYHLGFMFYVAVIALLGEVALAAHQAAVSIESISWLSADGFGIAAGAIVGQKLGAKRPDDAARAGRVAALLAVACLSVVGFSFLTMAPLLISAFTPDRTIVETAVPAMRVGAFAQPFMGFAMVTAMALRGAGDTRTVLGTMILCGFLVRASVTWFCAIKLELGLAGVWMGSTADWICRAVLLGWAYARGRWKKVEV</sequence>
<gene>
    <name evidence="12" type="ORF">E8A74_38345</name>
</gene>
<feature type="region of interest" description="Disordered" evidence="10">
    <location>
        <begin position="13"/>
        <end position="44"/>
    </location>
</feature>
<dbReference type="NCBIfam" id="TIGR00797">
    <property type="entry name" value="matE"/>
    <property type="match status" value="1"/>
</dbReference>
<evidence type="ECO:0000313" key="12">
    <source>
        <dbReference type="EMBL" id="TKC99285.1"/>
    </source>
</evidence>
<evidence type="ECO:0000256" key="11">
    <source>
        <dbReference type="SAM" id="Phobius"/>
    </source>
</evidence>
<evidence type="ECO:0000313" key="13">
    <source>
        <dbReference type="Proteomes" id="UP000309215"/>
    </source>
</evidence>
<feature type="transmembrane region" description="Helical" evidence="11">
    <location>
        <begin position="386"/>
        <end position="409"/>
    </location>
</feature>
<name>A0A4U1IXE7_9BACT</name>
<keyword evidence="2" id="KW-0813">Transport</keyword>
<evidence type="ECO:0000256" key="4">
    <source>
        <dbReference type="ARBA" id="ARBA00022475"/>
    </source>
</evidence>
<feature type="transmembrane region" description="Helical" evidence="11">
    <location>
        <begin position="459"/>
        <end position="479"/>
    </location>
</feature>
<dbReference type="AlphaFoldDB" id="A0A4U1IXE7"/>
<feature type="transmembrane region" description="Helical" evidence="11">
    <location>
        <begin position="141"/>
        <end position="160"/>
    </location>
</feature>
<keyword evidence="4" id="KW-1003">Cell membrane</keyword>
<organism evidence="12 13">
    <name type="scientific">Polyangium fumosum</name>
    <dbReference type="NCBI Taxonomy" id="889272"/>
    <lineage>
        <taxon>Bacteria</taxon>
        <taxon>Pseudomonadati</taxon>
        <taxon>Myxococcota</taxon>
        <taxon>Polyangia</taxon>
        <taxon>Polyangiales</taxon>
        <taxon>Polyangiaceae</taxon>
        <taxon>Polyangium</taxon>
    </lineage>
</organism>
<keyword evidence="5 11" id="KW-0812">Transmembrane</keyword>
<keyword evidence="3" id="KW-0050">Antiport</keyword>
<dbReference type="InterPro" id="IPR048279">
    <property type="entry name" value="MdtK-like"/>
</dbReference>
<comment type="subcellular location">
    <subcellularLocation>
        <location evidence="1">Cell membrane</location>
        <topology evidence="1">Multi-pass membrane protein</topology>
    </subcellularLocation>
</comment>
<feature type="transmembrane region" description="Helical" evidence="11">
    <location>
        <begin position="352"/>
        <end position="374"/>
    </location>
</feature>
<dbReference type="PANTHER" id="PTHR43298:SF2">
    <property type="entry name" value="FMN_FAD EXPORTER YEEO-RELATED"/>
    <property type="match status" value="1"/>
</dbReference>
<evidence type="ECO:0000256" key="1">
    <source>
        <dbReference type="ARBA" id="ARBA00004651"/>
    </source>
</evidence>
<accession>A0A4U1IXE7</accession>
<dbReference type="PIRSF" id="PIRSF006603">
    <property type="entry name" value="DinF"/>
    <property type="match status" value="1"/>
</dbReference>
<feature type="transmembrane region" description="Helical" evidence="11">
    <location>
        <begin position="325"/>
        <end position="346"/>
    </location>
</feature>
<feature type="transmembrane region" description="Helical" evidence="11">
    <location>
        <begin position="485"/>
        <end position="506"/>
    </location>
</feature>
<dbReference type="GO" id="GO:0006811">
    <property type="term" value="P:monoatomic ion transport"/>
    <property type="evidence" value="ECO:0007669"/>
    <property type="project" value="UniProtKB-KW"/>
</dbReference>
<dbReference type="PANTHER" id="PTHR43298">
    <property type="entry name" value="MULTIDRUG RESISTANCE PROTEIN NORM-RELATED"/>
    <property type="match status" value="1"/>
</dbReference>
<evidence type="ECO:0000256" key="3">
    <source>
        <dbReference type="ARBA" id="ARBA00022449"/>
    </source>
</evidence>
<dbReference type="InterPro" id="IPR002528">
    <property type="entry name" value="MATE_fam"/>
</dbReference>
<feature type="transmembrane region" description="Helical" evidence="11">
    <location>
        <begin position="429"/>
        <end position="447"/>
    </location>
</feature>
<dbReference type="GO" id="GO:0042910">
    <property type="term" value="F:xenobiotic transmembrane transporter activity"/>
    <property type="evidence" value="ECO:0007669"/>
    <property type="project" value="InterPro"/>
</dbReference>
<evidence type="ECO:0000256" key="5">
    <source>
        <dbReference type="ARBA" id="ARBA00022692"/>
    </source>
</evidence>
<dbReference type="EMBL" id="SSMQ01000058">
    <property type="protein sequence ID" value="TKC99285.1"/>
    <property type="molecule type" value="Genomic_DNA"/>
</dbReference>
<evidence type="ECO:0000256" key="6">
    <source>
        <dbReference type="ARBA" id="ARBA00022989"/>
    </source>
</evidence>
<evidence type="ECO:0000256" key="8">
    <source>
        <dbReference type="ARBA" id="ARBA00023136"/>
    </source>
</evidence>
<keyword evidence="8 11" id="KW-0472">Membrane</keyword>
<dbReference type="InterPro" id="IPR050222">
    <property type="entry name" value="MATE_MdtK"/>
</dbReference>
<dbReference type="Proteomes" id="UP000309215">
    <property type="component" value="Unassembled WGS sequence"/>
</dbReference>
<evidence type="ECO:0000256" key="7">
    <source>
        <dbReference type="ARBA" id="ARBA00023065"/>
    </source>
</evidence>
<comment type="caution">
    <text evidence="12">The sequence shown here is derived from an EMBL/GenBank/DDBJ whole genome shotgun (WGS) entry which is preliminary data.</text>
</comment>
<evidence type="ECO:0000256" key="10">
    <source>
        <dbReference type="SAM" id="MobiDB-lite"/>
    </source>
</evidence>
<feature type="transmembrane region" description="Helical" evidence="11">
    <location>
        <begin position="180"/>
        <end position="202"/>
    </location>
</feature>
<dbReference type="GO" id="GO:0005886">
    <property type="term" value="C:plasma membrane"/>
    <property type="evidence" value="ECO:0007669"/>
    <property type="project" value="UniProtKB-SubCell"/>
</dbReference>
<protein>
    <recommendedName>
        <fullName evidence="9">Multidrug-efflux transporter</fullName>
    </recommendedName>
</protein>
<reference evidence="12 13" key="1">
    <citation type="submission" date="2019-04" db="EMBL/GenBank/DDBJ databases">
        <authorList>
            <person name="Li Y."/>
            <person name="Wang J."/>
        </authorList>
    </citation>
    <scope>NUCLEOTIDE SEQUENCE [LARGE SCALE GENOMIC DNA]</scope>
    <source>
        <strain evidence="12 13">DSM 14668</strain>
    </source>
</reference>
<evidence type="ECO:0000256" key="2">
    <source>
        <dbReference type="ARBA" id="ARBA00022448"/>
    </source>
</evidence>
<dbReference type="GO" id="GO:0015297">
    <property type="term" value="F:antiporter activity"/>
    <property type="evidence" value="ECO:0007669"/>
    <property type="project" value="UniProtKB-KW"/>
</dbReference>
<dbReference type="OrthoDB" id="62420at2"/>